<dbReference type="Proteomes" id="UP001596058">
    <property type="component" value="Unassembled WGS sequence"/>
</dbReference>
<dbReference type="RefSeq" id="WP_379522605.1">
    <property type="nucleotide sequence ID" value="NZ_JBHSPA010000089.1"/>
</dbReference>
<comment type="caution">
    <text evidence="1">The sequence shown here is derived from an EMBL/GenBank/DDBJ whole genome shotgun (WGS) entry which is preliminary data.</text>
</comment>
<sequence>MTHVSEQRAPSGVVCGYLRLMGMPARKAAGLRLALDDYCLRHGLLLAAVCTERVRPTCGRAVAFTALLDIIAIREVVGVIMPSPTHLGPAKLAAARTQLIHDAGSELFFVRSRLRNQAPAMRRPGT</sequence>
<keyword evidence="2" id="KW-1185">Reference proteome</keyword>
<organism evidence="1 2">
    <name type="scientific">Nonomuraea insulae</name>
    <dbReference type="NCBI Taxonomy" id="1616787"/>
    <lineage>
        <taxon>Bacteria</taxon>
        <taxon>Bacillati</taxon>
        <taxon>Actinomycetota</taxon>
        <taxon>Actinomycetes</taxon>
        <taxon>Streptosporangiales</taxon>
        <taxon>Streptosporangiaceae</taxon>
        <taxon>Nonomuraea</taxon>
    </lineage>
</organism>
<proteinExistence type="predicted"/>
<reference evidence="2" key="1">
    <citation type="journal article" date="2019" name="Int. J. Syst. Evol. Microbiol.">
        <title>The Global Catalogue of Microorganisms (GCM) 10K type strain sequencing project: providing services to taxonomists for standard genome sequencing and annotation.</title>
        <authorList>
            <consortium name="The Broad Institute Genomics Platform"/>
            <consortium name="The Broad Institute Genome Sequencing Center for Infectious Disease"/>
            <person name="Wu L."/>
            <person name="Ma J."/>
        </authorList>
    </citation>
    <scope>NUCLEOTIDE SEQUENCE [LARGE SCALE GENOMIC DNA]</scope>
    <source>
        <strain evidence="2">CCUG 53903</strain>
    </source>
</reference>
<protein>
    <recommendedName>
        <fullName evidence="3">Resolvase/invertase-type recombinase catalytic domain-containing protein</fullName>
    </recommendedName>
</protein>
<gene>
    <name evidence="1" type="ORF">ACFPZ3_55810</name>
</gene>
<evidence type="ECO:0008006" key="3">
    <source>
        <dbReference type="Google" id="ProtNLM"/>
    </source>
</evidence>
<dbReference type="EMBL" id="JBHSPA010000089">
    <property type="protein sequence ID" value="MFC5833179.1"/>
    <property type="molecule type" value="Genomic_DNA"/>
</dbReference>
<evidence type="ECO:0000313" key="1">
    <source>
        <dbReference type="EMBL" id="MFC5833179.1"/>
    </source>
</evidence>
<name>A0ABW1D5H1_9ACTN</name>
<evidence type="ECO:0000313" key="2">
    <source>
        <dbReference type="Proteomes" id="UP001596058"/>
    </source>
</evidence>
<accession>A0ABW1D5H1</accession>